<keyword evidence="5" id="KW-1185">Reference proteome</keyword>
<reference evidence="4 5" key="1">
    <citation type="submission" date="2023-01" db="EMBL/GenBank/DDBJ databases">
        <title>Analysis of 21 Apiospora genomes using comparative genomics revels a genus with tremendous synthesis potential of carbohydrate active enzymes and secondary metabolites.</title>
        <authorList>
            <person name="Sorensen T."/>
        </authorList>
    </citation>
    <scope>NUCLEOTIDE SEQUENCE [LARGE SCALE GENOMIC DNA]</scope>
    <source>
        <strain evidence="4 5">CBS 83171</strain>
    </source>
</reference>
<keyword evidence="1" id="KW-0175">Coiled coil</keyword>
<evidence type="ECO:0000256" key="1">
    <source>
        <dbReference type="SAM" id="Coils"/>
    </source>
</evidence>
<dbReference type="InterPro" id="IPR036397">
    <property type="entry name" value="RNaseH_sf"/>
</dbReference>
<protein>
    <recommendedName>
        <fullName evidence="3">RNase H type-1 domain-containing protein</fullName>
    </recommendedName>
</protein>
<accession>A0ABR1U3D1</accession>
<sequence>MDQPVHYSGLMATVQNLFDKQSTCNNSLGLFSGIPRPAWLFDSTRKVPDNQPVHTATKEVNNSSDNNSRTTSDQILKSPATTTTRTLHPLPPRPPTASGSRDPASHTDATATAHAPKEADVPACTSKAVVHTPSPLPRPRSISEVQADIKSRIEDNVASQAFRTEPEIYGMPKFFINLQAVPSQTPNVPTGPRKKIIITARERKEERERKKQRAAEVEAERNAEWVTSFHIDHLGTFPNPRFVNPGTQRGNSRIFPNEICKVKHNATFGRRLVLFTDGSGCGATGVASGAAVVYQRFYDLESNDAESSDQGVWEEEAFGMIRGPTNFEVTALVAALGVVHREAEEFFAKPYCEADGIREPLRVYIFVDCRQTINQLQRISTDQVKPKSMHKPFIQQLTEAWSRVQPLLRNGKVRLEIHWVKGHNGAEGNMQADGLALLARLVSERFDRVCRNPLSPGIKRGVFPLEQMFYELSLVYSATKRHESSLQQTNSSTMELEQVDEKKTQKEVAQQDALGQIRPLFTEFFNETRENSEKLNKLAFEELRKELAKLPKESLQQEGTKSQKQDRLASDELRTEISRLFCQQEAQNAQAESMMMALEEATGEWRESLAAQSREIKALLKEGEELLRALREETREAVKTVVQAVTSGVNQTGDKSEGERRSDDSSSNSDSNSDNHGALPIEGAGVMADVMQPEHEVTSCASSGGSRETVRTAFEVAVNRFECHDIEVESHTGIEEEGQKGTTPSTSAEAAEVTGLVTGSGRLDGTTKSCASSGETVFGEIEAQSPGSVMQGDDGKSPGRLRRRERLLRKLHLRWPGRKSGVIADIRS</sequence>
<dbReference type="SUPFAM" id="SSF53098">
    <property type="entry name" value="Ribonuclease H-like"/>
    <property type="match status" value="1"/>
</dbReference>
<comment type="caution">
    <text evidence="4">The sequence shown here is derived from an EMBL/GenBank/DDBJ whole genome shotgun (WGS) entry which is preliminary data.</text>
</comment>
<feature type="compositionally biased region" description="Low complexity" evidence="2">
    <location>
        <begin position="665"/>
        <end position="675"/>
    </location>
</feature>
<feature type="compositionally biased region" description="Basic and acidic residues" evidence="2">
    <location>
        <begin position="654"/>
        <end position="664"/>
    </location>
</feature>
<evidence type="ECO:0000256" key="2">
    <source>
        <dbReference type="SAM" id="MobiDB-lite"/>
    </source>
</evidence>
<evidence type="ECO:0000313" key="4">
    <source>
        <dbReference type="EMBL" id="KAK8053333.1"/>
    </source>
</evidence>
<proteinExistence type="predicted"/>
<dbReference type="Pfam" id="PF00075">
    <property type="entry name" value="RNase_H"/>
    <property type="match status" value="1"/>
</dbReference>
<dbReference type="Gene3D" id="3.30.420.10">
    <property type="entry name" value="Ribonuclease H-like superfamily/Ribonuclease H"/>
    <property type="match status" value="1"/>
</dbReference>
<feature type="coiled-coil region" evidence="1">
    <location>
        <begin position="609"/>
        <end position="640"/>
    </location>
</feature>
<feature type="compositionally biased region" description="Low complexity" evidence="2">
    <location>
        <begin position="61"/>
        <end position="88"/>
    </location>
</feature>
<feature type="region of interest" description="Disordered" evidence="2">
    <location>
        <begin position="645"/>
        <end position="680"/>
    </location>
</feature>
<evidence type="ECO:0000259" key="3">
    <source>
        <dbReference type="PROSITE" id="PS50879"/>
    </source>
</evidence>
<evidence type="ECO:0000313" key="5">
    <source>
        <dbReference type="Proteomes" id="UP001446871"/>
    </source>
</evidence>
<dbReference type="InterPro" id="IPR012337">
    <property type="entry name" value="RNaseH-like_sf"/>
</dbReference>
<feature type="region of interest" description="Disordered" evidence="2">
    <location>
        <begin position="43"/>
        <end position="123"/>
    </location>
</feature>
<dbReference type="Proteomes" id="UP001446871">
    <property type="component" value="Unassembled WGS sequence"/>
</dbReference>
<name>A0ABR1U3D1_9PEZI</name>
<dbReference type="EMBL" id="JAQQWM010000008">
    <property type="protein sequence ID" value="KAK8053333.1"/>
    <property type="molecule type" value="Genomic_DNA"/>
</dbReference>
<dbReference type="InterPro" id="IPR002156">
    <property type="entry name" value="RNaseH_domain"/>
</dbReference>
<feature type="domain" description="RNase H type-1" evidence="3">
    <location>
        <begin position="268"/>
        <end position="441"/>
    </location>
</feature>
<organism evidence="4 5">
    <name type="scientific">Apiospora saccharicola</name>
    <dbReference type="NCBI Taxonomy" id="335842"/>
    <lineage>
        <taxon>Eukaryota</taxon>
        <taxon>Fungi</taxon>
        <taxon>Dikarya</taxon>
        <taxon>Ascomycota</taxon>
        <taxon>Pezizomycotina</taxon>
        <taxon>Sordariomycetes</taxon>
        <taxon>Xylariomycetidae</taxon>
        <taxon>Amphisphaeriales</taxon>
        <taxon>Apiosporaceae</taxon>
        <taxon>Apiospora</taxon>
    </lineage>
</organism>
<gene>
    <name evidence="4" type="ORF">PG996_012634</name>
</gene>
<dbReference type="PROSITE" id="PS50879">
    <property type="entry name" value="RNASE_H_1"/>
    <property type="match status" value="1"/>
</dbReference>